<dbReference type="Pfam" id="PF03466">
    <property type="entry name" value="LysR_substrate"/>
    <property type="match status" value="1"/>
</dbReference>
<evidence type="ECO:0000313" key="5">
    <source>
        <dbReference type="EMBL" id="KAB2763213.1"/>
    </source>
</evidence>
<evidence type="ECO:0000256" key="3">
    <source>
        <dbReference type="ARBA" id="ARBA00023125"/>
    </source>
</evidence>
<dbReference type="GO" id="GO:0003700">
    <property type="term" value="F:DNA-binding transcription factor activity"/>
    <property type="evidence" value="ECO:0007669"/>
    <property type="project" value="InterPro"/>
</dbReference>
<gene>
    <name evidence="5" type="ORF">F9L04_21000</name>
</gene>
<dbReference type="InterPro" id="IPR036388">
    <property type="entry name" value="WH-like_DNA-bd_sf"/>
</dbReference>
<dbReference type="Proteomes" id="UP000481876">
    <property type="component" value="Unassembled WGS sequence"/>
</dbReference>
<reference evidence="5 6" key="1">
    <citation type="submission" date="2019-09" db="EMBL/GenBank/DDBJ databases">
        <title>Taxonomic organization of the family Brucellaceae based on a phylogenomic approach.</title>
        <authorList>
            <person name="Leclercq S."/>
            <person name="Cloeckaert A."/>
            <person name="Zygmunt M.S."/>
        </authorList>
    </citation>
    <scope>NUCLEOTIDE SEQUENCE [LARGE SCALE GENOMIC DNA]</scope>
    <source>
        <strain evidence="5 6">LMG 3313</strain>
    </source>
</reference>
<dbReference type="InterPro" id="IPR036390">
    <property type="entry name" value="WH_DNA-bd_sf"/>
</dbReference>
<evidence type="ECO:0000256" key="1">
    <source>
        <dbReference type="ARBA" id="ARBA00009437"/>
    </source>
</evidence>
<evidence type="ECO:0000256" key="2">
    <source>
        <dbReference type="ARBA" id="ARBA00023015"/>
    </source>
</evidence>
<keyword evidence="3" id="KW-0238">DNA-binding</keyword>
<dbReference type="SUPFAM" id="SSF46785">
    <property type="entry name" value="Winged helix' DNA-binding domain"/>
    <property type="match status" value="1"/>
</dbReference>
<comment type="similarity">
    <text evidence="1">Belongs to the LysR transcriptional regulatory family.</text>
</comment>
<dbReference type="GO" id="GO:0032993">
    <property type="term" value="C:protein-DNA complex"/>
    <property type="evidence" value="ECO:0007669"/>
    <property type="project" value="TreeGrafter"/>
</dbReference>
<dbReference type="RefSeq" id="WP_036589061.1">
    <property type="nucleotide sequence ID" value="NZ_CP130430.1"/>
</dbReference>
<dbReference type="SUPFAM" id="SSF53850">
    <property type="entry name" value="Periplasmic binding protein-like II"/>
    <property type="match status" value="1"/>
</dbReference>
<dbReference type="Gene3D" id="3.40.190.10">
    <property type="entry name" value="Periplasmic binding protein-like II"/>
    <property type="match status" value="2"/>
</dbReference>
<name>A0A011U7Q9_BRUAN</name>
<dbReference type="Pfam" id="PF00126">
    <property type="entry name" value="HTH_1"/>
    <property type="match status" value="1"/>
</dbReference>
<keyword evidence="2" id="KW-0805">Transcription regulation</keyword>
<dbReference type="Gene3D" id="1.10.10.10">
    <property type="entry name" value="Winged helix-like DNA-binding domain superfamily/Winged helix DNA-binding domain"/>
    <property type="match status" value="1"/>
</dbReference>
<dbReference type="CDD" id="cd08414">
    <property type="entry name" value="PBP2_LTTR_aromatics_like"/>
    <property type="match status" value="1"/>
</dbReference>
<comment type="caution">
    <text evidence="5">The sequence shown here is derived from an EMBL/GenBank/DDBJ whole genome shotgun (WGS) entry which is preliminary data.</text>
</comment>
<dbReference type="PROSITE" id="PS50931">
    <property type="entry name" value="HTH_LYSR"/>
    <property type="match status" value="1"/>
</dbReference>
<accession>A0A011U7Q9</accession>
<evidence type="ECO:0000313" key="6">
    <source>
        <dbReference type="Proteomes" id="UP000481876"/>
    </source>
</evidence>
<dbReference type="EMBL" id="WBWS01000026">
    <property type="protein sequence ID" value="KAB2763213.1"/>
    <property type="molecule type" value="Genomic_DNA"/>
</dbReference>
<dbReference type="GO" id="GO:0003677">
    <property type="term" value="F:DNA binding"/>
    <property type="evidence" value="ECO:0007669"/>
    <property type="project" value="UniProtKB-KW"/>
</dbReference>
<dbReference type="PANTHER" id="PTHR30346:SF0">
    <property type="entry name" value="HCA OPERON TRANSCRIPTIONAL ACTIVATOR HCAR"/>
    <property type="match status" value="1"/>
</dbReference>
<dbReference type="InterPro" id="IPR000847">
    <property type="entry name" value="LysR_HTH_N"/>
</dbReference>
<keyword evidence="4" id="KW-0804">Transcription</keyword>
<dbReference type="InterPro" id="IPR005119">
    <property type="entry name" value="LysR_subst-bd"/>
</dbReference>
<protein>
    <submittedName>
        <fullName evidence="5">LysR family transcriptional regulator</fullName>
    </submittedName>
</protein>
<sequence length="322" mass="35663">MEKSNAPRWERPVRWPSDGLPFDMRALRYVLAAAEQMSFSGAAGALGMKVSSVSRQVRNFEDAIGISLFERSTSGVRLTDAGSQLLDDIIPVLQMAEAVLQRAGAAGRVEEGTVKVGIITTLGGGFLRELIATYRQSYPGVRLVIFDGGRQDHLRAIRARQLDVAFFTGNAPLAGCDVEEFWRERVHVAMSAEHPLADSNAVDWPQLRQEQFIVSSMEPGPEVHDYIVRRIADYSTYPDVSYRQVTVETLMHMVAIGEGITLVSQGWTSMSHADLTLRPLTANEDIVPFSAVWSPSSDNPALRRFLSFARELAVKQQGRRAQ</sequence>
<proteinExistence type="inferred from homology"/>
<evidence type="ECO:0000256" key="4">
    <source>
        <dbReference type="ARBA" id="ARBA00023163"/>
    </source>
</evidence>
<dbReference type="PANTHER" id="PTHR30346">
    <property type="entry name" value="TRANSCRIPTIONAL DUAL REGULATOR HCAR-RELATED"/>
    <property type="match status" value="1"/>
</dbReference>
<organism evidence="5 6">
    <name type="scientific">Brucella anthropi</name>
    <name type="common">Ochrobactrum anthropi</name>
    <dbReference type="NCBI Taxonomy" id="529"/>
    <lineage>
        <taxon>Bacteria</taxon>
        <taxon>Pseudomonadati</taxon>
        <taxon>Pseudomonadota</taxon>
        <taxon>Alphaproteobacteria</taxon>
        <taxon>Hyphomicrobiales</taxon>
        <taxon>Brucellaceae</taxon>
        <taxon>Brucella/Ochrobactrum group</taxon>
        <taxon>Brucella</taxon>
    </lineage>
</organism>
<dbReference type="AlphaFoldDB" id="A0A011U7Q9"/>